<keyword evidence="2" id="KW-0813">Transport</keyword>
<comment type="similarity">
    <text evidence="1">Belongs to the major facilitator superfamily. Sugar transporter (TC 2.A.1.1) family.</text>
</comment>
<name>C6JRT1_SORBI</name>
<gene>
    <name evidence="4" type="primary">Sb0012s008000</name>
    <name evidence="4" type="ORF">SORBIDRAFT_0012s008000</name>
</gene>
<protein>
    <submittedName>
        <fullName evidence="4">Uncharacterized protein</fullName>
    </submittedName>
</protein>
<dbReference type="PANTHER" id="PTHR23500:SF2">
    <property type="entry name" value="OS04G0453400 PROTEIN"/>
    <property type="match status" value="1"/>
</dbReference>
<dbReference type="HOGENOM" id="CLU_588513_0_0_1"/>
<feature type="compositionally biased region" description="Basic and acidic residues" evidence="3">
    <location>
        <begin position="361"/>
        <end position="372"/>
    </location>
</feature>
<feature type="region of interest" description="Disordered" evidence="3">
    <location>
        <begin position="352"/>
        <end position="391"/>
    </location>
</feature>
<dbReference type="PANTHER" id="PTHR23500">
    <property type="entry name" value="SOLUTE CARRIER FAMILY 2, FACILITATED GLUCOSE TRANSPORTER"/>
    <property type="match status" value="1"/>
</dbReference>
<organism evidence="4">
    <name type="scientific">Sorghum bicolor</name>
    <name type="common">Sorghum</name>
    <name type="synonym">Sorghum vulgare</name>
    <dbReference type="NCBI Taxonomy" id="4558"/>
    <lineage>
        <taxon>Eukaryota</taxon>
        <taxon>Viridiplantae</taxon>
        <taxon>Streptophyta</taxon>
        <taxon>Embryophyta</taxon>
        <taxon>Tracheophyta</taxon>
        <taxon>Spermatophyta</taxon>
        <taxon>Magnoliopsida</taxon>
        <taxon>Liliopsida</taxon>
        <taxon>Poales</taxon>
        <taxon>Poaceae</taxon>
        <taxon>PACMAD clade</taxon>
        <taxon>Panicoideae</taxon>
        <taxon>Andropogonodae</taxon>
        <taxon>Andropogoneae</taxon>
        <taxon>Sorghinae</taxon>
        <taxon>Sorghum</taxon>
    </lineage>
</organism>
<proteinExistence type="inferred from homology"/>
<dbReference type="GO" id="GO:0015144">
    <property type="term" value="F:carbohydrate transmembrane transporter activity"/>
    <property type="evidence" value="ECO:0007669"/>
    <property type="project" value="InterPro"/>
</dbReference>
<feature type="compositionally biased region" description="Basic and acidic residues" evidence="3">
    <location>
        <begin position="414"/>
        <end position="427"/>
    </location>
</feature>
<reference evidence="4" key="1">
    <citation type="journal article" date="2009" name="Nature">
        <title>The Sorghum bicolor genome and the diversification of grasses.</title>
        <authorList>
            <person name="Paterson A.H."/>
            <person name="Bowers J.E."/>
            <person name="Bruggmann R."/>
            <person name="Dubchak I."/>
            <person name="Grimwood J."/>
            <person name="Gundlach H."/>
            <person name="Haberer G."/>
            <person name="Hellsten U."/>
            <person name="Mitros T."/>
            <person name="Poliakov A."/>
            <person name="Schmutz J."/>
            <person name="Spannagl M."/>
            <person name="Tang H."/>
            <person name="Wang X."/>
            <person name="Wicker T."/>
            <person name="Bharti A.K."/>
            <person name="Chapman J."/>
            <person name="Feltus F.A."/>
            <person name="Gowik U."/>
            <person name="Grigoriev I.V."/>
            <person name="Lyons E."/>
            <person name="Maher C.A."/>
            <person name="Martis M."/>
            <person name="Narechania A."/>
            <person name="Otillar R.P."/>
            <person name="Penning B.W."/>
            <person name="Salamov A.A."/>
            <person name="Wang Y."/>
            <person name="Zhang L."/>
            <person name="Carpita N.C."/>
            <person name="Freeling M."/>
            <person name="Gingle A.R."/>
            <person name="Hash C.T."/>
            <person name="Keller B."/>
            <person name="Klein P."/>
            <person name="Kresovich S."/>
            <person name="McCann M.C."/>
            <person name="Ming R."/>
            <person name="Peterson D.G."/>
            <person name="Mehboob-ur-Rahman"/>
            <person name="Ware D."/>
            <person name="Westhoff P."/>
            <person name="Mayer K.F."/>
            <person name="Messing J."/>
            <person name="Rokhsar D.S."/>
        </authorList>
    </citation>
    <scope>NUCLEOTIDE SEQUENCE [LARGE SCALE GENOMIC DNA]</scope>
</reference>
<dbReference type="AlphaFoldDB" id="C6JRT1"/>
<evidence type="ECO:0000256" key="2">
    <source>
        <dbReference type="ARBA" id="ARBA00022448"/>
    </source>
</evidence>
<feature type="region of interest" description="Disordered" evidence="3">
    <location>
        <begin position="414"/>
        <end position="437"/>
    </location>
</feature>
<sequence>MALSRALIVFSVSPPLLRRAQEVVSRHLRPSDYTQCFANIPASLSSRWLQLPSFGCQRQKGGGKGKSAPGLACWASLAREGNWAELLLPRWAGPELTEVTRTGRSWPSRIPTEQPSWARHVWRLKDSCPAALDTCKGLAAALSPWIPPSVAEGKDNKGGVSEMEAFLKKFFPGLLKSTARGGDKDVYCIYNNQALTAFTLSLYAFGMVGTLLASRVTRRLGRQAVMLIGGNLFLTRDPLPARAATRVQVTGGDAIGGRGDDGIAQGVVVRLKGMEEEGRHRAPLGREALLGMPAARNWRQWPQGMWETATARSADSPRGGGVGHEELLRVDGVAQRDAVELDANADVDAAAGAQPHGAHAKNRDRDACEGKGTHTSPATPPATRDLQITEGDRGSLVLEAVMREGDRGLVSAHGEDRGLLKTPEATRPKRRRNGARDRAPALSYWVPAHLLWPITLNVADYAPPT</sequence>
<evidence type="ECO:0000256" key="3">
    <source>
        <dbReference type="SAM" id="MobiDB-lite"/>
    </source>
</evidence>
<dbReference type="EMBL" id="GL002606">
    <property type="protein sequence ID" value="EES20243.1"/>
    <property type="molecule type" value="Genomic_DNA"/>
</dbReference>
<evidence type="ECO:0000313" key="4">
    <source>
        <dbReference type="EMBL" id="EES20243.1"/>
    </source>
</evidence>
<accession>C6JRT1</accession>
<evidence type="ECO:0000256" key="1">
    <source>
        <dbReference type="ARBA" id="ARBA00010992"/>
    </source>
</evidence>
<dbReference type="InterPro" id="IPR045262">
    <property type="entry name" value="STP/PLT_plant"/>
</dbReference>